<dbReference type="Gene3D" id="1.20.1280.50">
    <property type="match status" value="1"/>
</dbReference>
<dbReference type="InterPro" id="IPR050232">
    <property type="entry name" value="FBL13/AtMIF1-like"/>
</dbReference>
<keyword evidence="3" id="KW-1185">Reference proteome</keyword>
<dbReference type="EMBL" id="JAUIZM010000008">
    <property type="protein sequence ID" value="KAK1370931.1"/>
    <property type="molecule type" value="Genomic_DNA"/>
</dbReference>
<proteinExistence type="predicted"/>
<evidence type="ECO:0000313" key="2">
    <source>
        <dbReference type="EMBL" id="KAK1370931.1"/>
    </source>
</evidence>
<evidence type="ECO:0000259" key="1">
    <source>
        <dbReference type="PROSITE" id="PS50181"/>
    </source>
</evidence>
<dbReference type="Pfam" id="PF00646">
    <property type="entry name" value="F-box"/>
    <property type="match status" value="1"/>
</dbReference>
<name>A0AAD8HQE8_9APIA</name>
<dbReference type="InterPro" id="IPR032675">
    <property type="entry name" value="LRR_dom_sf"/>
</dbReference>
<dbReference type="InterPro" id="IPR036047">
    <property type="entry name" value="F-box-like_dom_sf"/>
</dbReference>
<accession>A0AAD8HQE8</accession>
<dbReference type="SMART" id="SM00579">
    <property type="entry name" value="FBD"/>
    <property type="match status" value="1"/>
</dbReference>
<dbReference type="SUPFAM" id="SSF81383">
    <property type="entry name" value="F-box domain"/>
    <property type="match status" value="1"/>
</dbReference>
<sequence>MAKKIKFSKEDRISNLPDSLLLNILSLLPTKDAVCTSILSKRWPPLCKSLPNLDFCDKNRNDSGIKFATFVDRILMHRPDDLKIEKFGLECDNDNYLDRVDEWILNVIQRDLKELDLCFWFTELFEMLDEVFLCRSVEKLRLSCKILVYVPEDVQLSRLRVLKFEEITFSSYESFGELLLNCPVLEDLSIQGCKWLSGYRLSIHGSALKELSLFSHSPVDEEFLLEILIDTPVLETLLLGSFASDDILIKENLPFLTTASIDVEQLIEGVTPSSVFGDCVFGLLKKINHVKSLSLSDKAVEALNRAYDYDFTTVHDGFPPFHNLTDLKLSVEVYCGETLLFDFFENSPNLESLLFPQGLVDTLSDENWRFTWAWKYSHVAECLSTNLRTVDIRAFSGTDDELLFVEYLLAYGSVLRNVSINLSNLRGGDEVRQELLNYRRESTTCKLNLFF</sequence>
<organism evidence="2 3">
    <name type="scientific">Heracleum sosnowskyi</name>
    <dbReference type="NCBI Taxonomy" id="360622"/>
    <lineage>
        <taxon>Eukaryota</taxon>
        <taxon>Viridiplantae</taxon>
        <taxon>Streptophyta</taxon>
        <taxon>Embryophyta</taxon>
        <taxon>Tracheophyta</taxon>
        <taxon>Spermatophyta</taxon>
        <taxon>Magnoliopsida</taxon>
        <taxon>eudicotyledons</taxon>
        <taxon>Gunneridae</taxon>
        <taxon>Pentapetalae</taxon>
        <taxon>asterids</taxon>
        <taxon>campanulids</taxon>
        <taxon>Apiales</taxon>
        <taxon>Apiaceae</taxon>
        <taxon>Apioideae</taxon>
        <taxon>apioid superclade</taxon>
        <taxon>Tordylieae</taxon>
        <taxon>Tordyliinae</taxon>
        <taxon>Heracleum</taxon>
    </lineage>
</organism>
<dbReference type="AlphaFoldDB" id="A0AAD8HQE8"/>
<dbReference type="PANTHER" id="PTHR31900:SF34">
    <property type="entry name" value="EMB|CAB62440.1-RELATED"/>
    <property type="match status" value="1"/>
</dbReference>
<protein>
    <submittedName>
        <fullName evidence="2">FBD domain-containing protein</fullName>
    </submittedName>
</protein>
<dbReference type="PANTHER" id="PTHR31900">
    <property type="entry name" value="F-BOX/RNI SUPERFAMILY PROTEIN-RELATED"/>
    <property type="match status" value="1"/>
</dbReference>
<feature type="domain" description="F-box" evidence="1">
    <location>
        <begin position="10"/>
        <end position="58"/>
    </location>
</feature>
<evidence type="ECO:0000313" key="3">
    <source>
        <dbReference type="Proteomes" id="UP001237642"/>
    </source>
</evidence>
<dbReference type="PROSITE" id="PS50181">
    <property type="entry name" value="FBOX"/>
    <property type="match status" value="1"/>
</dbReference>
<dbReference type="InterPro" id="IPR006566">
    <property type="entry name" value="FBD"/>
</dbReference>
<dbReference type="Proteomes" id="UP001237642">
    <property type="component" value="Unassembled WGS sequence"/>
</dbReference>
<dbReference type="Gene3D" id="3.80.10.10">
    <property type="entry name" value="Ribonuclease Inhibitor"/>
    <property type="match status" value="1"/>
</dbReference>
<dbReference type="InterPro" id="IPR055411">
    <property type="entry name" value="LRR_FXL15/At3g58940/PEG3-like"/>
</dbReference>
<dbReference type="Pfam" id="PF08387">
    <property type="entry name" value="FBD"/>
    <property type="match status" value="1"/>
</dbReference>
<comment type="caution">
    <text evidence="2">The sequence shown here is derived from an EMBL/GenBank/DDBJ whole genome shotgun (WGS) entry which is preliminary data.</text>
</comment>
<dbReference type="SUPFAM" id="SSF52047">
    <property type="entry name" value="RNI-like"/>
    <property type="match status" value="1"/>
</dbReference>
<gene>
    <name evidence="2" type="ORF">POM88_037023</name>
</gene>
<reference evidence="2" key="1">
    <citation type="submission" date="2023-02" db="EMBL/GenBank/DDBJ databases">
        <title>Genome of toxic invasive species Heracleum sosnowskyi carries increased number of genes despite the absence of recent whole-genome duplications.</title>
        <authorList>
            <person name="Schelkunov M."/>
            <person name="Shtratnikova V."/>
            <person name="Makarenko M."/>
            <person name="Klepikova A."/>
            <person name="Omelchenko D."/>
            <person name="Novikova G."/>
            <person name="Obukhova E."/>
            <person name="Bogdanov V."/>
            <person name="Penin A."/>
            <person name="Logacheva M."/>
        </authorList>
    </citation>
    <scope>NUCLEOTIDE SEQUENCE</scope>
    <source>
        <strain evidence="2">Hsosn_3</strain>
        <tissue evidence="2">Leaf</tissue>
    </source>
</reference>
<dbReference type="Pfam" id="PF24758">
    <property type="entry name" value="LRR_At5g56370"/>
    <property type="match status" value="1"/>
</dbReference>
<dbReference type="InterPro" id="IPR001810">
    <property type="entry name" value="F-box_dom"/>
</dbReference>
<reference evidence="2" key="2">
    <citation type="submission" date="2023-05" db="EMBL/GenBank/DDBJ databases">
        <authorList>
            <person name="Schelkunov M.I."/>
        </authorList>
    </citation>
    <scope>NUCLEOTIDE SEQUENCE</scope>
    <source>
        <strain evidence="2">Hsosn_3</strain>
        <tissue evidence="2">Leaf</tissue>
    </source>
</reference>